<dbReference type="GO" id="GO:0034511">
    <property type="term" value="F:U3 snoRNA binding"/>
    <property type="evidence" value="ECO:0007669"/>
    <property type="project" value="TreeGrafter"/>
</dbReference>
<evidence type="ECO:0000256" key="5">
    <source>
        <dbReference type="PROSITE-ProRule" id="PRU00221"/>
    </source>
</evidence>
<dbReference type="InterPro" id="IPR015943">
    <property type="entry name" value="WD40/YVTN_repeat-like_dom_sf"/>
</dbReference>
<dbReference type="Pfam" id="PF00400">
    <property type="entry name" value="WD40"/>
    <property type="match status" value="4"/>
</dbReference>
<sequence>MPGVTTWSVAGIIKIIAFFEACMAWHLRTSFDQVLSLEKFYTGGPVLPTKDGARLVCFYDNRLSLLAVPHGRYEASIPVSDEGDMLTAMAMHPLRDELVATSKSGVIYVVDLEKSLILRTRKSSHQAVITSVVFDVTGSLFATTSADKSVRVCNYDGLYDTHCFRDFSTLCVKSMFLYDMESPNTHLYLITLSRSELLVHELHSKQLIGKITAHLSTIFAFALLDDYLISSGEDKVLVVTQITAGSLVQKRIVNIHSTFVDMIVCGDFLVGPSTSDGDMLRFVLSEVFNTKSTEGYVNHYASTGMDLNCSNDLMNTNHYYCSAHLGLPFTETPISDPPRNRKHNSYVGVCDFFYRIPHAVGSTESSDAAVHHFLLSTTSDLLILLFDATTMEYIYSANRQLPDPLSISEYSQLPRFRMLIVSTICSDSGEVLDIKKVSNNELAVGTSSNQVRVIRYLESGEESGTVTVVQNYSCYGHSDYVTCIGASAESSTFCTASKDGTVRLWQRLPLEMDISTTAIYTSVQLPKHASNERHIIPYPLQLAITPWICTAVLEDAASDIDCVVLCTGKRWFTVTGAADKCLRVYDLSIFAQARDSIELTPRTLYPTATVLAHLDSINHIALSPNQRQLATVSADLSLKLWGIDDLSHPQFVAEIQKVAKRTIWSVEYSLYEKLLVLACGDKRIRLVQITGKGNTSDTRLTLFKTLEGHGNAVMRACFMSHGQQVVSVGADGLIKVWNMETAECVLSLQNARKIRDLGLDVDHLYGTESLRKMWGLVILDDGRAYVTGDSDGIIRWYVDNTEEVQKKEKEAESLRILQKEEVENVLIGPSLDRDAVVKAFRLALNIYTSSTRTDTGSHVTRSAKDADIYLQQIVAKVCDSDDQTGFLAEAIETVGLIRVLELLRLIQLWMRNGRLSRLGSILLLALFRAYPVDAIISAYGDRVTDIVEDLARLMSNYLRKIQLLRADSALIDMSYSYFSLAQ</sequence>
<gene>
    <name evidence="7" type="ORF">QR46_2983</name>
</gene>
<organism evidence="7 8">
    <name type="scientific">Giardia duodenalis assemblage B</name>
    <dbReference type="NCBI Taxonomy" id="1394984"/>
    <lineage>
        <taxon>Eukaryota</taxon>
        <taxon>Metamonada</taxon>
        <taxon>Diplomonadida</taxon>
        <taxon>Hexamitidae</taxon>
        <taxon>Giardiinae</taxon>
        <taxon>Giardia</taxon>
    </lineage>
</organism>
<comment type="caution">
    <text evidence="7">The sequence shown here is derived from an EMBL/GenBank/DDBJ whole genome shotgun (WGS) entry which is preliminary data.</text>
</comment>
<dbReference type="SMART" id="SM00320">
    <property type="entry name" value="WD40"/>
    <property type="match status" value="10"/>
</dbReference>
<keyword evidence="2 5" id="KW-0853">WD repeat</keyword>
<dbReference type="GO" id="GO:0030686">
    <property type="term" value="C:90S preribosome"/>
    <property type="evidence" value="ECO:0007669"/>
    <property type="project" value="TreeGrafter"/>
</dbReference>
<keyword evidence="3" id="KW-0677">Repeat</keyword>
<dbReference type="PROSITE" id="PS50082">
    <property type="entry name" value="WD_REPEATS_2"/>
    <property type="match status" value="3"/>
</dbReference>
<evidence type="ECO:0000256" key="4">
    <source>
        <dbReference type="ARBA" id="ARBA00023242"/>
    </source>
</evidence>
<accession>A0A132NSL2</accession>
<dbReference type="SUPFAM" id="SSF50960">
    <property type="entry name" value="TolB, C-terminal domain"/>
    <property type="match status" value="1"/>
</dbReference>
<comment type="subcellular location">
    <subcellularLocation>
        <location evidence="1">Nucleus</location>
        <location evidence="1">Nucleolus</location>
    </subcellularLocation>
</comment>
<dbReference type="InterPro" id="IPR036322">
    <property type="entry name" value="WD40_repeat_dom_sf"/>
</dbReference>
<feature type="repeat" description="WD" evidence="5">
    <location>
        <begin position="706"/>
        <end position="747"/>
    </location>
</feature>
<dbReference type="GO" id="GO:0000480">
    <property type="term" value="P:endonucleolytic cleavage in 5'-ETS of tricistronic rRNA transcript (SSU-rRNA, 5.8S rRNA, LSU-rRNA)"/>
    <property type="evidence" value="ECO:0007669"/>
    <property type="project" value="TreeGrafter"/>
</dbReference>
<protein>
    <submittedName>
        <fullName evidence="7">WD-40 repeat protein</fullName>
    </submittedName>
</protein>
<dbReference type="PANTHER" id="PTHR19854">
    <property type="entry name" value="TRANSDUCIN BETA-LIKE 3"/>
    <property type="match status" value="1"/>
</dbReference>
<evidence type="ECO:0000313" key="8">
    <source>
        <dbReference type="Proteomes" id="UP000070089"/>
    </source>
</evidence>
<dbReference type="PROSITE" id="PS50294">
    <property type="entry name" value="WD_REPEATS_REGION"/>
    <property type="match status" value="3"/>
</dbReference>
<dbReference type="Gene3D" id="2.130.10.10">
    <property type="entry name" value="YVTN repeat-like/Quinoprotein amine dehydrogenase"/>
    <property type="match status" value="3"/>
</dbReference>
<dbReference type="Proteomes" id="UP000070089">
    <property type="component" value="Unassembled WGS sequence"/>
</dbReference>
<dbReference type="VEuPathDB" id="GiardiaDB:QR46_2983"/>
<dbReference type="GO" id="GO:0000472">
    <property type="term" value="P:endonucleolytic cleavage to generate mature 5'-end of SSU-rRNA from (SSU-rRNA, 5.8S rRNA, LSU-rRNA)"/>
    <property type="evidence" value="ECO:0007669"/>
    <property type="project" value="TreeGrafter"/>
</dbReference>
<dbReference type="EMBL" id="JXTI01000087">
    <property type="protein sequence ID" value="KWX13027.1"/>
    <property type="molecule type" value="Genomic_DNA"/>
</dbReference>
<feature type="domain" description="U3 small nucleolar RNA-associated protein 13 C-terminal" evidence="6">
    <location>
        <begin position="838"/>
        <end position="974"/>
    </location>
</feature>
<dbReference type="PANTHER" id="PTHR19854:SF15">
    <property type="entry name" value="TRANSDUCIN BETA-LIKE PROTEIN 3"/>
    <property type="match status" value="1"/>
</dbReference>
<evidence type="ECO:0000313" key="7">
    <source>
        <dbReference type="EMBL" id="KWX13027.1"/>
    </source>
</evidence>
<dbReference type="SUPFAM" id="SSF50978">
    <property type="entry name" value="WD40 repeat-like"/>
    <property type="match status" value="1"/>
</dbReference>
<dbReference type="InterPro" id="IPR001680">
    <property type="entry name" value="WD40_rpt"/>
</dbReference>
<reference evidence="7 8" key="1">
    <citation type="journal article" date="2015" name="Mol. Biochem. Parasitol.">
        <title>Identification of polymorphic genes for use in assemblage B genotyping assays through comparative genomics of multiple assemblage B Giardia duodenalis isolates.</title>
        <authorList>
            <person name="Wielinga C."/>
            <person name="Thompson R.C."/>
            <person name="Monis P."/>
            <person name="Ryan U."/>
        </authorList>
    </citation>
    <scope>NUCLEOTIDE SEQUENCE [LARGE SCALE GENOMIC DNA]</scope>
    <source>
        <strain evidence="7 8">BAH15c1</strain>
    </source>
</reference>
<proteinExistence type="predicted"/>
<dbReference type="PROSITE" id="PS00678">
    <property type="entry name" value="WD_REPEATS_1"/>
    <property type="match status" value="1"/>
</dbReference>
<feature type="repeat" description="WD" evidence="5">
    <location>
        <begin position="474"/>
        <end position="506"/>
    </location>
</feature>
<evidence type="ECO:0000256" key="2">
    <source>
        <dbReference type="ARBA" id="ARBA00022574"/>
    </source>
</evidence>
<dbReference type="InterPro" id="IPR013934">
    <property type="entry name" value="Utp13_C"/>
</dbReference>
<evidence type="ECO:0000256" key="1">
    <source>
        <dbReference type="ARBA" id="ARBA00004604"/>
    </source>
</evidence>
<dbReference type="GO" id="GO:0032040">
    <property type="term" value="C:small-subunit processome"/>
    <property type="evidence" value="ECO:0007669"/>
    <property type="project" value="InterPro"/>
</dbReference>
<evidence type="ECO:0000259" key="6">
    <source>
        <dbReference type="Pfam" id="PF08625"/>
    </source>
</evidence>
<dbReference type="OrthoDB" id="5414888at2759"/>
<dbReference type="AlphaFoldDB" id="A0A132NSL2"/>
<name>A0A132NSL2_GIAIN</name>
<evidence type="ECO:0000256" key="3">
    <source>
        <dbReference type="ARBA" id="ARBA00022737"/>
    </source>
</evidence>
<feature type="repeat" description="WD" evidence="5">
    <location>
        <begin position="610"/>
        <end position="644"/>
    </location>
</feature>
<keyword evidence="4" id="KW-0539">Nucleus</keyword>
<dbReference type="Pfam" id="PF08625">
    <property type="entry name" value="Utp13"/>
    <property type="match status" value="1"/>
</dbReference>
<dbReference type="InterPro" id="IPR019775">
    <property type="entry name" value="WD40_repeat_CS"/>
</dbReference>